<protein>
    <submittedName>
        <fullName evidence="1">Uncharacterized protein</fullName>
    </submittedName>
</protein>
<keyword evidence="2" id="KW-1185">Reference proteome</keyword>
<evidence type="ECO:0000313" key="1">
    <source>
        <dbReference type="EMBL" id="CAB4045016.1"/>
    </source>
</evidence>
<comment type="caution">
    <text evidence="1">The sequence shown here is derived from an EMBL/GenBank/DDBJ whole genome shotgun (WGS) entry which is preliminary data.</text>
</comment>
<reference evidence="1" key="1">
    <citation type="submission" date="2020-04" db="EMBL/GenBank/DDBJ databases">
        <authorList>
            <person name="Alioto T."/>
            <person name="Alioto T."/>
            <person name="Gomez Garrido J."/>
        </authorList>
    </citation>
    <scope>NUCLEOTIDE SEQUENCE</scope>
    <source>
        <strain evidence="1">A484AB</strain>
    </source>
</reference>
<evidence type="ECO:0000313" key="2">
    <source>
        <dbReference type="Proteomes" id="UP001152795"/>
    </source>
</evidence>
<dbReference type="AlphaFoldDB" id="A0A6S7KGM4"/>
<dbReference type="Pfam" id="PF19239">
    <property type="entry name" value="GIY_YIG_domain"/>
    <property type="match status" value="1"/>
</dbReference>
<dbReference type="EMBL" id="CACRXK020037262">
    <property type="protein sequence ID" value="CAB4045016.1"/>
    <property type="molecule type" value="Genomic_DNA"/>
</dbReference>
<organism evidence="1 2">
    <name type="scientific">Paramuricea clavata</name>
    <name type="common">Red gorgonian</name>
    <name type="synonym">Violescent sea-whip</name>
    <dbReference type="NCBI Taxonomy" id="317549"/>
    <lineage>
        <taxon>Eukaryota</taxon>
        <taxon>Metazoa</taxon>
        <taxon>Cnidaria</taxon>
        <taxon>Anthozoa</taxon>
        <taxon>Octocorallia</taxon>
        <taxon>Malacalcyonacea</taxon>
        <taxon>Plexauridae</taxon>
        <taxon>Paramuricea</taxon>
    </lineage>
</organism>
<sequence length="186" mass="21584">MAGNAPRVKETYIKREDWHLEGEEGMNWSGWKEALRPSLPDNTIPDGYRIRSSVNNEQQPGLICTKEVENFLDQYRYQYKCGIYEWGAKSRNDLKGNMKVVYIGCSCSSKGRKLKGRIMDYCTSGSHKRQDINYALQQGYTLYVRVKETVNTTQAAEAAENELLQKYNYAWNRRIIKPARSLPNLR</sequence>
<accession>A0A6S7KGM4</accession>
<gene>
    <name evidence="1" type="ORF">PACLA_8A086289</name>
</gene>
<dbReference type="Proteomes" id="UP001152795">
    <property type="component" value="Unassembled WGS sequence"/>
</dbReference>
<name>A0A6S7KGM4_PARCT</name>
<proteinExistence type="predicted"/>